<dbReference type="SUPFAM" id="SSF51984">
    <property type="entry name" value="MurCD N-terminal domain"/>
    <property type="match status" value="1"/>
</dbReference>
<comment type="similarity">
    <text evidence="14">Belongs to the MurCDEF family.</text>
</comment>
<comment type="pathway">
    <text evidence="2 14">Cell wall biogenesis; peptidoglycan biosynthesis.</text>
</comment>
<evidence type="ECO:0000256" key="12">
    <source>
        <dbReference type="ARBA" id="ARBA00023316"/>
    </source>
</evidence>
<dbReference type="GO" id="GO:0008360">
    <property type="term" value="P:regulation of cell shape"/>
    <property type="evidence" value="ECO:0007669"/>
    <property type="project" value="UniProtKB-KW"/>
</dbReference>
<evidence type="ECO:0000259" key="17">
    <source>
        <dbReference type="Pfam" id="PF08245"/>
    </source>
</evidence>
<dbReference type="GO" id="GO:0005737">
    <property type="term" value="C:cytoplasm"/>
    <property type="evidence" value="ECO:0007669"/>
    <property type="project" value="UniProtKB-SubCell"/>
</dbReference>
<organism evidence="18">
    <name type="scientific">uncultured bacterium 5E7</name>
    <dbReference type="NCBI Taxonomy" id="1701324"/>
    <lineage>
        <taxon>Bacteria</taxon>
        <taxon>environmental samples</taxon>
    </lineage>
</organism>
<dbReference type="SUPFAM" id="SSF53244">
    <property type="entry name" value="MurD-like peptide ligases, peptide-binding domain"/>
    <property type="match status" value="1"/>
</dbReference>
<feature type="domain" description="Mur ligase C-terminal" evidence="16">
    <location>
        <begin position="285"/>
        <end position="408"/>
    </location>
</feature>
<feature type="domain" description="Mur ligase N-terminal catalytic" evidence="15">
    <location>
        <begin position="12"/>
        <end position="110"/>
    </location>
</feature>
<dbReference type="Gene3D" id="3.40.1190.10">
    <property type="entry name" value="Mur-like, catalytic domain"/>
    <property type="match status" value="1"/>
</dbReference>
<keyword evidence="12 14" id="KW-0961">Cell wall biogenesis/degradation</keyword>
<dbReference type="SUPFAM" id="SSF53623">
    <property type="entry name" value="MurD-like peptide ligases, catalytic domain"/>
    <property type="match status" value="1"/>
</dbReference>
<evidence type="ECO:0000256" key="11">
    <source>
        <dbReference type="ARBA" id="ARBA00023306"/>
    </source>
</evidence>
<dbReference type="Pfam" id="PF08245">
    <property type="entry name" value="Mur_ligase_M"/>
    <property type="match status" value="1"/>
</dbReference>
<dbReference type="PANTHER" id="PTHR43445">
    <property type="entry name" value="UDP-N-ACETYLMURAMATE--L-ALANINE LIGASE-RELATED"/>
    <property type="match status" value="1"/>
</dbReference>
<evidence type="ECO:0000256" key="4">
    <source>
        <dbReference type="ARBA" id="ARBA00022490"/>
    </source>
</evidence>
<dbReference type="InterPro" id="IPR004101">
    <property type="entry name" value="Mur_ligase_C"/>
</dbReference>
<dbReference type="InterPro" id="IPR005758">
    <property type="entry name" value="UDP-N-AcMur_Ala_ligase_MurC"/>
</dbReference>
<dbReference type="Pfam" id="PF01225">
    <property type="entry name" value="Mur_ligase"/>
    <property type="match status" value="1"/>
</dbReference>
<dbReference type="GO" id="GO:0051301">
    <property type="term" value="P:cell division"/>
    <property type="evidence" value="ECO:0007669"/>
    <property type="project" value="UniProtKB-KW"/>
</dbReference>
<keyword evidence="9 14" id="KW-0133">Cell shape</keyword>
<name>A0A0N9HH36_9BACT</name>
<dbReference type="GO" id="GO:0009252">
    <property type="term" value="P:peptidoglycan biosynthetic process"/>
    <property type="evidence" value="ECO:0007669"/>
    <property type="project" value="UniProtKB-UniRule"/>
</dbReference>
<evidence type="ECO:0000259" key="15">
    <source>
        <dbReference type="Pfam" id="PF01225"/>
    </source>
</evidence>
<dbReference type="HAMAP" id="MF_00046">
    <property type="entry name" value="MurC"/>
    <property type="match status" value="1"/>
</dbReference>
<dbReference type="UniPathway" id="UPA00219"/>
<gene>
    <name evidence="14 18" type="primary">murC</name>
    <name evidence="18" type="ORF">5E7_020</name>
</gene>
<keyword evidence="8 14" id="KW-0067">ATP-binding</keyword>
<proteinExistence type="inferred from homology"/>
<protein>
    <recommendedName>
        <fullName evidence="3 14">UDP-N-acetylmuramate--L-alanine ligase</fullName>
        <ecNumber evidence="3 14">6.3.2.8</ecNumber>
    </recommendedName>
    <alternativeName>
        <fullName evidence="14">UDP-N-acetylmuramoyl-L-alanine synthetase</fullName>
    </alternativeName>
</protein>
<comment type="subcellular location">
    <subcellularLocation>
        <location evidence="1 14">Cytoplasm</location>
    </subcellularLocation>
</comment>
<evidence type="ECO:0000256" key="7">
    <source>
        <dbReference type="ARBA" id="ARBA00022741"/>
    </source>
</evidence>
<evidence type="ECO:0000256" key="5">
    <source>
        <dbReference type="ARBA" id="ARBA00022598"/>
    </source>
</evidence>
<feature type="domain" description="Mur ligase central" evidence="17">
    <location>
        <begin position="115"/>
        <end position="232"/>
    </location>
</feature>
<evidence type="ECO:0000256" key="3">
    <source>
        <dbReference type="ARBA" id="ARBA00012211"/>
    </source>
</evidence>
<evidence type="ECO:0000256" key="13">
    <source>
        <dbReference type="ARBA" id="ARBA00047833"/>
    </source>
</evidence>
<evidence type="ECO:0000313" key="18">
    <source>
        <dbReference type="EMBL" id="ALG05241.1"/>
    </source>
</evidence>
<dbReference type="EMBL" id="KT342855">
    <property type="protein sequence ID" value="ALG05241.1"/>
    <property type="molecule type" value="Genomic_DNA"/>
</dbReference>
<comment type="catalytic activity">
    <reaction evidence="13 14">
        <text>UDP-N-acetyl-alpha-D-muramate + L-alanine + ATP = UDP-N-acetyl-alpha-D-muramoyl-L-alanine + ADP + phosphate + H(+)</text>
        <dbReference type="Rhea" id="RHEA:23372"/>
        <dbReference type="ChEBI" id="CHEBI:15378"/>
        <dbReference type="ChEBI" id="CHEBI:30616"/>
        <dbReference type="ChEBI" id="CHEBI:43474"/>
        <dbReference type="ChEBI" id="CHEBI:57972"/>
        <dbReference type="ChEBI" id="CHEBI:70757"/>
        <dbReference type="ChEBI" id="CHEBI:83898"/>
        <dbReference type="ChEBI" id="CHEBI:456216"/>
        <dbReference type="EC" id="6.3.2.8"/>
    </reaction>
</comment>
<accession>A0A0N9HH36</accession>
<comment type="function">
    <text evidence="14">Cell wall formation.</text>
</comment>
<feature type="binding site" evidence="14">
    <location>
        <begin position="117"/>
        <end position="123"/>
    </location>
    <ligand>
        <name>ATP</name>
        <dbReference type="ChEBI" id="CHEBI:30616"/>
    </ligand>
</feature>
<dbReference type="GO" id="GO:0005524">
    <property type="term" value="F:ATP binding"/>
    <property type="evidence" value="ECO:0007669"/>
    <property type="project" value="UniProtKB-UniRule"/>
</dbReference>
<evidence type="ECO:0000256" key="10">
    <source>
        <dbReference type="ARBA" id="ARBA00022984"/>
    </source>
</evidence>
<dbReference type="GO" id="GO:0008763">
    <property type="term" value="F:UDP-N-acetylmuramate-L-alanine ligase activity"/>
    <property type="evidence" value="ECO:0007669"/>
    <property type="project" value="UniProtKB-UniRule"/>
</dbReference>
<keyword evidence="7 14" id="KW-0547">Nucleotide-binding</keyword>
<dbReference type="InterPro" id="IPR000713">
    <property type="entry name" value="Mur_ligase_N"/>
</dbReference>
<keyword evidence="5 14" id="KW-0436">Ligase</keyword>
<evidence type="ECO:0000259" key="16">
    <source>
        <dbReference type="Pfam" id="PF02875"/>
    </source>
</evidence>
<dbReference type="InterPro" id="IPR013221">
    <property type="entry name" value="Mur_ligase_cen"/>
</dbReference>
<dbReference type="InterPro" id="IPR036565">
    <property type="entry name" value="Mur-like_cat_sf"/>
</dbReference>
<dbReference type="Gene3D" id="3.40.50.720">
    <property type="entry name" value="NAD(P)-binding Rossmann-like Domain"/>
    <property type="match status" value="1"/>
</dbReference>
<dbReference type="AlphaFoldDB" id="A0A0N9HH36"/>
<dbReference type="Gene3D" id="3.90.190.20">
    <property type="entry name" value="Mur ligase, C-terminal domain"/>
    <property type="match status" value="1"/>
</dbReference>
<keyword evidence="11 14" id="KW-0131">Cell cycle</keyword>
<dbReference type="EC" id="6.3.2.8" evidence="3 14"/>
<evidence type="ECO:0000256" key="8">
    <source>
        <dbReference type="ARBA" id="ARBA00022840"/>
    </source>
</evidence>
<evidence type="ECO:0000256" key="2">
    <source>
        <dbReference type="ARBA" id="ARBA00004752"/>
    </source>
</evidence>
<keyword evidence="10 14" id="KW-0573">Peptidoglycan synthesis</keyword>
<keyword evidence="4 14" id="KW-0963">Cytoplasm</keyword>
<evidence type="ECO:0000256" key="1">
    <source>
        <dbReference type="ARBA" id="ARBA00004496"/>
    </source>
</evidence>
<dbReference type="PANTHER" id="PTHR43445:SF3">
    <property type="entry name" value="UDP-N-ACETYLMURAMATE--L-ALANINE LIGASE"/>
    <property type="match status" value="1"/>
</dbReference>
<reference evidence="18" key="1">
    <citation type="submission" date="2016-04" db="EMBL/GenBank/DDBJ databases">
        <title>Exploring the genomic information of specific uncultured soil bacteria through a new metagenomic library-based strategy.</title>
        <authorList>
            <person name="Liu Y."/>
            <person name="Zhang R."/>
        </authorList>
    </citation>
    <scope>NUCLEOTIDE SEQUENCE</scope>
</reference>
<dbReference type="InterPro" id="IPR036615">
    <property type="entry name" value="Mur_ligase_C_dom_sf"/>
</dbReference>
<dbReference type="GO" id="GO:0071555">
    <property type="term" value="P:cell wall organization"/>
    <property type="evidence" value="ECO:0007669"/>
    <property type="project" value="UniProtKB-KW"/>
</dbReference>
<dbReference type="InterPro" id="IPR050061">
    <property type="entry name" value="MurCDEF_pg_biosynth"/>
</dbReference>
<evidence type="ECO:0000256" key="9">
    <source>
        <dbReference type="ARBA" id="ARBA00022960"/>
    </source>
</evidence>
<evidence type="ECO:0000256" key="6">
    <source>
        <dbReference type="ARBA" id="ARBA00022618"/>
    </source>
</evidence>
<sequence>MSHVFAIPARRVHFVGIGGIGMSGLAKILIEDGYEVSGSDLGLNRNTEELVRLGATIDQGHRAEQAEGAELIVMTSAASAETNPEVQWGVEHGVPVVKRAVFLGRLMGQKWGVAISGTHGKTTTTAMVGTILLAAGLDPTIACGGDLLAIDSNARLGRGPHFVAEADEFDRSFLQFPAKTRVITNIEADHLDLYGTLEALIEAFREFAAEGTVVLNAEDPHTATIAREIGERAVLFRPGEELPELDLPGRHYQANALAALAVADLLGVERGTAIEALKGYRGTRRRLETIGRAGDVEVIDDYAHHPTEIKADLRALKDRRPSRLICIFQPHLYARTKDLFDDFSGAFADADETIIVDTYSPAGREEAREVTSEDLARAAGVRYIPSLAEAAEALSAPAGSIVVTMGAGSITSLAPIILERLR</sequence>
<dbReference type="Pfam" id="PF02875">
    <property type="entry name" value="Mur_ligase_C"/>
    <property type="match status" value="1"/>
</dbReference>
<keyword evidence="6 14" id="KW-0132">Cell division</keyword>
<evidence type="ECO:0000256" key="14">
    <source>
        <dbReference type="HAMAP-Rule" id="MF_00046"/>
    </source>
</evidence>